<accession>A0ABU1YNS4</accession>
<evidence type="ECO:0000313" key="2">
    <source>
        <dbReference type="EMBL" id="MDR7270494.1"/>
    </source>
</evidence>
<keyword evidence="1" id="KW-0732">Signal</keyword>
<keyword evidence="3" id="KW-1185">Reference proteome</keyword>
<feature type="signal peptide" evidence="1">
    <location>
        <begin position="1"/>
        <end position="17"/>
    </location>
</feature>
<sequence length="771" mass="79868">MKQWLACALGLALVACGGGSGDNGPAPVPDSVVKAASLAELQAYSTPATRKAELRWTDWVEGETGFRVDKSVNNAWAPVATLPSTPGGSLFGAPNTWTGPLDAQPTSYRVVALLADGREVALKALSGAAELKLGVPPEMAATAIALDQPEPVRGNVKLSVAGAPAGAVSARFTTNQPYSQVGPVSTAGPKFETSWSAGTEAEGDYQVKLQLQYAPGSFVELERTVAVRNQDLWASFVSNIGNDAARITVYVIPSSRSGAPLVSASLSVDGKPVGMLDKTSCHVVTVGSACVQAFLFDFPGFDYEVGPHVLQVALADANGQRALVTGRMVKAAPLKVTLTSPLQSRFTTGKVDVRGEMTGDPSYSGTLKVLLRYPDLSERVLLERSGYGPFSADIDMTGLPDGRYDISATGFPTVKSGGIATASAAVLWQARPAMAYERVRDLPFKGFLTASGAGGVLLDNNFTAEWVVPGAMPAGVVLPTAISTSEGQWKFAGNRWLARAVGGGTTVYAWQADGSRQAVSNGNAGAFSAAGTLAGWLQDVGGQSTLWLSNLATPAPVAIPLSGGAMTVLENEGAGLSLGLGTGGKVVAAYAAVQRSLVDGVKASAVYVYDEASHTHRRISAEGSIASLPVTDGRRVAWGVAALANTQPSELWLAPADGSGPSTRLSSSLSGAPQWADDLLVWSEALGGRTFAIKAWHDGATTTLRTELGAVVLAVGGGAAAYSAGSRLYVWTPAKGERLVHSVGDFDSAAIAEGWLYFTAGYPTTLYRVQL</sequence>
<name>A0ABU1YNS4_ROSSA</name>
<gene>
    <name evidence="2" type="ORF">J2X20_003152</name>
</gene>
<dbReference type="PROSITE" id="PS51257">
    <property type="entry name" value="PROKAR_LIPOPROTEIN"/>
    <property type="match status" value="1"/>
</dbReference>
<feature type="chain" id="PRO_5047218822" description="PEGA domain-containing protein" evidence="1">
    <location>
        <begin position="18"/>
        <end position="771"/>
    </location>
</feature>
<dbReference type="RefSeq" id="WP_310266442.1">
    <property type="nucleotide sequence ID" value="NZ_JAVDXU010000002.1"/>
</dbReference>
<organism evidence="2 3">
    <name type="scientific">Roseateles saccharophilus</name>
    <name type="common">Pseudomonas saccharophila</name>
    <dbReference type="NCBI Taxonomy" id="304"/>
    <lineage>
        <taxon>Bacteria</taxon>
        <taxon>Pseudomonadati</taxon>
        <taxon>Pseudomonadota</taxon>
        <taxon>Betaproteobacteria</taxon>
        <taxon>Burkholderiales</taxon>
        <taxon>Sphaerotilaceae</taxon>
        <taxon>Roseateles</taxon>
    </lineage>
</organism>
<evidence type="ECO:0000256" key="1">
    <source>
        <dbReference type="SAM" id="SignalP"/>
    </source>
</evidence>
<dbReference type="SUPFAM" id="SSF69304">
    <property type="entry name" value="Tricorn protease N-terminal domain"/>
    <property type="match status" value="1"/>
</dbReference>
<evidence type="ECO:0008006" key="4">
    <source>
        <dbReference type="Google" id="ProtNLM"/>
    </source>
</evidence>
<dbReference type="Proteomes" id="UP001180453">
    <property type="component" value="Unassembled WGS sequence"/>
</dbReference>
<evidence type="ECO:0000313" key="3">
    <source>
        <dbReference type="Proteomes" id="UP001180453"/>
    </source>
</evidence>
<dbReference type="EMBL" id="JAVDXU010000002">
    <property type="protein sequence ID" value="MDR7270494.1"/>
    <property type="molecule type" value="Genomic_DNA"/>
</dbReference>
<comment type="caution">
    <text evidence="2">The sequence shown here is derived from an EMBL/GenBank/DDBJ whole genome shotgun (WGS) entry which is preliminary data.</text>
</comment>
<protein>
    <recommendedName>
        <fullName evidence="4">PEGA domain-containing protein</fullName>
    </recommendedName>
</protein>
<proteinExistence type="predicted"/>
<reference evidence="2 3" key="1">
    <citation type="submission" date="2023-07" db="EMBL/GenBank/DDBJ databases">
        <title>Sorghum-associated microbial communities from plants grown in Nebraska, USA.</title>
        <authorList>
            <person name="Schachtman D."/>
        </authorList>
    </citation>
    <scope>NUCLEOTIDE SEQUENCE [LARGE SCALE GENOMIC DNA]</scope>
    <source>
        <strain evidence="2 3">BE314</strain>
    </source>
</reference>